<evidence type="ECO:0000313" key="3">
    <source>
        <dbReference type="WBParaSite" id="NBR_0000543301-mRNA-1"/>
    </source>
</evidence>
<dbReference type="EMBL" id="UYSL01013114">
    <property type="protein sequence ID" value="VDL69023.1"/>
    <property type="molecule type" value="Genomic_DNA"/>
</dbReference>
<dbReference type="WBParaSite" id="NBR_0000543301-mRNA-1">
    <property type="protein sequence ID" value="NBR_0000543301-mRNA-1"/>
    <property type="gene ID" value="NBR_0000543301"/>
</dbReference>
<dbReference type="STRING" id="27835.A0A0N4XSD1"/>
<dbReference type="AlphaFoldDB" id="A0A0N4XSD1"/>
<proteinExistence type="predicted"/>
<gene>
    <name evidence="1" type="ORF">NBR_LOCUS5434</name>
</gene>
<accession>A0A0N4XSD1</accession>
<name>A0A0N4XSD1_NIPBR</name>
<evidence type="ECO:0000313" key="1">
    <source>
        <dbReference type="EMBL" id="VDL69023.1"/>
    </source>
</evidence>
<reference evidence="3" key="1">
    <citation type="submission" date="2017-02" db="UniProtKB">
        <authorList>
            <consortium name="WormBaseParasite"/>
        </authorList>
    </citation>
    <scope>IDENTIFICATION</scope>
</reference>
<keyword evidence="2" id="KW-1185">Reference proteome</keyword>
<reference evidence="1 2" key="2">
    <citation type="submission" date="2018-11" db="EMBL/GenBank/DDBJ databases">
        <authorList>
            <consortium name="Pathogen Informatics"/>
        </authorList>
    </citation>
    <scope>NUCLEOTIDE SEQUENCE [LARGE SCALE GENOMIC DNA]</scope>
</reference>
<dbReference type="Proteomes" id="UP000271162">
    <property type="component" value="Unassembled WGS sequence"/>
</dbReference>
<evidence type="ECO:0000313" key="2">
    <source>
        <dbReference type="Proteomes" id="UP000271162"/>
    </source>
</evidence>
<organism evidence="3">
    <name type="scientific">Nippostrongylus brasiliensis</name>
    <name type="common">Rat hookworm</name>
    <dbReference type="NCBI Taxonomy" id="27835"/>
    <lineage>
        <taxon>Eukaryota</taxon>
        <taxon>Metazoa</taxon>
        <taxon>Ecdysozoa</taxon>
        <taxon>Nematoda</taxon>
        <taxon>Chromadorea</taxon>
        <taxon>Rhabditida</taxon>
        <taxon>Rhabditina</taxon>
        <taxon>Rhabditomorpha</taxon>
        <taxon>Strongyloidea</taxon>
        <taxon>Heligmosomidae</taxon>
        <taxon>Nippostrongylus</taxon>
    </lineage>
</organism>
<protein>
    <submittedName>
        <fullName evidence="3">Beta-tubulin</fullName>
    </submittedName>
</protein>
<sequence>MCSGQGQTGVLWGIAHPVDDSDSDSQARLASYTQIVMRSLGDNGTEPLDVREEHFSKDPYSRGSIAVLPPRVTVDGLRYLQGVNFHGKVVLENSGL</sequence>